<feature type="transmembrane region" description="Helical" evidence="1">
    <location>
        <begin position="146"/>
        <end position="168"/>
    </location>
</feature>
<protein>
    <submittedName>
        <fullName evidence="3">Acyltransferase 3</fullName>
    </submittedName>
</protein>
<accession>A0A658QTI1</accession>
<dbReference type="RefSeq" id="WP_084592735.1">
    <property type="nucleotide sequence ID" value="NZ_FCNV02000002.1"/>
</dbReference>
<feature type="transmembrane region" description="Helical" evidence="1">
    <location>
        <begin position="234"/>
        <end position="255"/>
    </location>
</feature>
<evidence type="ECO:0000313" key="3">
    <source>
        <dbReference type="EMBL" id="SAL19836.1"/>
    </source>
</evidence>
<evidence type="ECO:0000256" key="1">
    <source>
        <dbReference type="SAM" id="Phobius"/>
    </source>
</evidence>
<dbReference type="OrthoDB" id="9814807at2"/>
<keyword evidence="3" id="KW-0808">Transferase</keyword>
<name>A0A658QTI1_9BURK</name>
<feature type="transmembrane region" description="Helical" evidence="1">
    <location>
        <begin position="95"/>
        <end position="114"/>
    </location>
</feature>
<organism evidence="3 4">
    <name type="scientific">Caballeronia concitans</name>
    <dbReference type="NCBI Taxonomy" id="1777133"/>
    <lineage>
        <taxon>Bacteria</taxon>
        <taxon>Pseudomonadati</taxon>
        <taxon>Pseudomonadota</taxon>
        <taxon>Betaproteobacteria</taxon>
        <taxon>Burkholderiales</taxon>
        <taxon>Burkholderiaceae</taxon>
        <taxon>Caballeronia</taxon>
    </lineage>
</organism>
<keyword evidence="4" id="KW-1185">Reference proteome</keyword>
<dbReference type="AlphaFoldDB" id="A0A658QTI1"/>
<feature type="transmembrane region" description="Helical" evidence="1">
    <location>
        <begin position="21"/>
        <end position="42"/>
    </location>
</feature>
<feature type="transmembrane region" description="Helical" evidence="1">
    <location>
        <begin position="325"/>
        <end position="349"/>
    </location>
</feature>
<dbReference type="PANTHER" id="PTHR23028:SF53">
    <property type="entry name" value="ACYL_TRANSF_3 DOMAIN-CONTAINING PROTEIN"/>
    <property type="match status" value="1"/>
</dbReference>
<feature type="domain" description="Acyltransferase 3" evidence="2">
    <location>
        <begin position="15"/>
        <end position="346"/>
    </location>
</feature>
<reference evidence="3 4" key="1">
    <citation type="submission" date="2016-01" db="EMBL/GenBank/DDBJ databases">
        <authorList>
            <person name="Peeters C."/>
        </authorList>
    </citation>
    <scope>NUCLEOTIDE SEQUENCE [LARGE SCALE GENOMIC DNA]</scope>
    <source>
        <strain evidence="3">LMG 29315</strain>
    </source>
</reference>
<sequence length="371" mass="40934">MPPYPQRSNGTKLGGLQALRAFAVVLVVYFHIATAVFTYHGGGATSLFFSTYPVGQAGVDIFFVISGFIMFYTRKDSANGFKGATTFLKHRFQRVMPLYWFWTTIFIALWYFGFVHKSVAFPDSTTIIGSLLLWPMKNVIEPYQPILSQGWTLSFEAYFYVFFAVAILARVPNRLMAPFLCVVYAALYLLARAFSHEPSVLHLTGSPLICEFVFGMIAAQIAKALSRSIIQSRIAYAAIGVAVIAFVAMVTSAYYEVRLDKYRVLIYGVPAFAIILGVVVYDMVRPVASKVLLFVGNASYSIYLTHGFLSMLAGSALKRGFGHSVNADVLCIAGTIATVAASSLTYVAIEKPMLRLVHYQRRSRALGSVPA</sequence>
<dbReference type="Proteomes" id="UP000198263">
    <property type="component" value="Unassembled WGS sequence"/>
</dbReference>
<dbReference type="EMBL" id="FCNV02000002">
    <property type="protein sequence ID" value="SAL19836.1"/>
    <property type="molecule type" value="Genomic_DNA"/>
</dbReference>
<dbReference type="InterPro" id="IPR050879">
    <property type="entry name" value="Acyltransferase_3"/>
</dbReference>
<evidence type="ECO:0000259" key="2">
    <source>
        <dbReference type="Pfam" id="PF01757"/>
    </source>
</evidence>
<feature type="transmembrane region" description="Helical" evidence="1">
    <location>
        <begin position="54"/>
        <end position="74"/>
    </location>
</feature>
<dbReference type="GO" id="GO:0016020">
    <property type="term" value="C:membrane"/>
    <property type="evidence" value="ECO:0007669"/>
    <property type="project" value="TreeGrafter"/>
</dbReference>
<feature type="transmembrane region" description="Helical" evidence="1">
    <location>
        <begin position="200"/>
        <end position="222"/>
    </location>
</feature>
<keyword evidence="1" id="KW-1133">Transmembrane helix</keyword>
<dbReference type="InterPro" id="IPR002656">
    <property type="entry name" value="Acyl_transf_3_dom"/>
</dbReference>
<dbReference type="PANTHER" id="PTHR23028">
    <property type="entry name" value="ACETYLTRANSFERASE"/>
    <property type="match status" value="1"/>
</dbReference>
<keyword evidence="3" id="KW-0012">Acyltransferase</keyword>
<keyword evidence="1" id="KW-0812">Transmembrane</keyword>
<keyword evidence="1" id="KW-0472">Membrane</keyword>
<gene>
    <name evidence="3" type="ORF">AWB72_01259</name>
</gene>
<dbReference type="Pfam" id="PF01757">
    <property type="entry name" value="Acyl_transf_3"/>
    <property type="match status" value="1"/>
</dbReference>
<dbReference type="GO" id="GO:0016747">
    <property type="term" value="F:acyltransferase activity, transferring groups other than amino-acyl groups"/>
    <property type="evidence" value="ECO:0007669"/>
    <property type="project" value="InterPro"/>
</dbReference>
<comment type="caution">
    <text evidence="3">The sequence shown here is derived from an EMBL/GenBank/DDBJ whole genome shotgun (WGS) entry which is preliminary data.</text>
</comment>
<feature type="transmembrane region" description="Helical" evidence="1">
    <location>
        <begin position="175"/>
        <end position="194"/>
    </location>
</feature>
<feature type="transmembrane region" description="Helical" evidence="1">
    <location>
        <begin position="291"/>
        <end position="313"/>
    </location>
</feature>
<evidence type="ECO:0000313" key="4">
    <source>
        <dbReference type="Proteomes" id="UP000198263"/>
    </source>
</evidence>
<feature type="transmembrane region" description="Helical" evidence="1">
    <location>
        <begin position="267"/>
        <end position="284"/>
    </location>
</feature>
<dbReference type="GO" id="GO:0000271">
    <property type="term" value="P:polysaccharide biosynthetic process"/>
    <property type="evidence" value="ECO:0007669"/>
    <property type="project" value="TreeGrafter"/>
</dbReference>
<proteinExistence type="predicted"/>